<dbReference type="AlphaFoldDB" id="A0A0E9W9G8"/>
<dbReference type="GO" id="GO:0050750">
    <property type="term" value="F:low-density lipoprotein particle receptor binding"/>
    <property type="evidence" value="ECO:0007669"/>
    <property type="project" value="TreeGrafter"/>
</dbReference>
<keyword evidence="13" id="KW-0443">Lipid metabolism</keyword>
<comment type="subcellular location">
    <subcellularLocation>
        <location evidence="1">Cytoplasm</location>
    </subcellularLocation>
    <subcellularLocation>
        <location evidence="2">Lipid droplet</location>
    </subcellularLocation>
    <subcellularLocation>
        <location evidence="3">Secreted</location>
    </subcellularLocation>
</comment>
<evidence type="ECO:0000256" key="7">
    <source>
        <dbReference type="ARBA" id="ARBA00022525"/>
    </source>
</evidence>
<keyword evidence="15" id="KW-0753">Steroid metabolism</keyword>
<dbReference type="GO" id="GO:0008201">
    <property type="term" value="F:heparin binding"/>
    <property type="evidence" value="ECO:0007669"/>
    <property type="project" value="UniProtKB-KW"/>
</dbReference>
<evidence type="ECO:0000256" key="4">
    <source>
        <dbReference type="ARBA" id="ARBA00022448"/>
    </source>
</evidence>
<evidence type="ECO:0000256" key="16">
    <source>
        <dbReference type="ARBA" id="ARBA00023313"/>
    </source>
</evidence>
<protein>
    <submittedName>
        <fullName evidence="17">Uncharacterized protein</fullName>
    </submittedName>
</protein>
<accession>A0A0E9W9G8</accession>
<dbReference type="GO" id="GO:0030301">
    <property type="term" value="P:cholesterol transport"/>
    <property type="evidence" value="ECO:0007669"/>
    <property type="project" value="TreeGrafter"/>
</dbReference>
<dbReference type="GO" id="GO:0120020">
    <property type="term" value="F:cholesterol transfer activity"/>
    <property type="evidence" value="ECO:0007669"/>
    <property type="project" value="TreeGrafter"/>
</dbReference>
<evidence type="ECO:0000313" key="17">
    <source>
        <dbReference type="EMBL" id="JAH87034.1"/>
    </source>
</evidence>
<dbReference type="GO" id="GO:0034362">
    <property type="term" value="C:low-density lipoprotein particle"/>
    <property type="evidence" value="ECO:0007669"/>
    <property type="project" value="UniProtKB-KW"/>
</dbReference>
<dbReference type="InterPro" id="IPR052418">
    <property type="entry name" value="Apolipoprotein_B"/>
</dbReference>
<dbReference type="InterPro" id="IPR015819">
    <property type="entry name" value="Lipid_transp_b-sht_shell"/>
</dbReference>
<keyword evidence="11" id="KW-0427">LDL</keyword>
<keyword evidence="16" id="KW-0850">VLDL</keyword>
<dbReference type="PANTHER" id="PTHR13769:SF1">
    <property type="entry name" value="APOLIPOPROTEIN B-100"/>
    <property type="match status" value="1"/>
</dbReference>
<keyword evidence="7" id="KW-0964">Secreted</keyword>
<dbReference type="SUPFAM" id="SSF56968">
    <property type="entry name" value="Lipovitellin-phosvitin complex, beta-sheet shell regions"/>
    <property type="match status" value="1"/>
</dbReference>
<dbReference type="GO" id="GO:0005737">
    <property type="term" value="C:cytoplasm"/>
    <property type="evidence" value="ECO:0007669"/>
    <property type="project" value="UniProtKB-SubCell"/>
</dbReference>
<evidence type="ECO:0000256" key="11">
    <source>
        <dbReference type="ARBA" id="ARBA00022710"/>
    </source>
</evidence>
<organism evidence="17">
    <name type="scientific">Anguilla anguilla</name>
    <name type="common">European freshwater eel</name>
    <name type="synonym">Muraena anguilla</name>
    <dbReference type="NCBI Taxonomy" id="7936"/>
    <lineage>
        <taxon>Eukaryota</taxon>
        <taxon>Metazoa</taxon>
        <taxon>Chordata</taxon>
        <taxon>Craniata</taxon>
        <taxon>Vertebrata</taxon>
        <taxon>Euteleostomi</taxon>
        <taxon>Actinopterygii</taxon>
        <taxon>Neopterygii</taxon>
        <taxon>Teleostei</taxon>
        <taxon>Anguilliformes</taxon>
        <taxon>Anguillidae</taxon>
        <taxon>Anguilla</taxon>
    </lineage>
</organism>
<evidence type="ECO:0000256" key="2">
    <source>
        <dbReference type="ARBA" id="ARBA00004502"/>
    </source>
</evidence>
<dbReference type="GO" id="GO:0042632">
    <property type="term" value="P:cholesterol homeostasis"/>
    <property type="evidence" value="ECO:0007669"/>
    <property type="project" value="TreeGrafter"/>
</dbReference>
<sequence>MATLHGMCKTDFAVNTREDIATDVTVARDLSSCDGFSAKKDFASPCTHLRPAHSSLQTDKQHSDLQLQV</sequence>
<keyword evidence="14" id="KW-1207">Sterol metabolism</keyword>
<reference evidence="17" key="2">
    <citation type="journal article" date="2015" name="Fish Shellfish Immunol.">
        <title>Early steps in the European eel (Anguilla anguilla)-Vibrio vulnificus interaction in the gills: Role of the RtxA13 toxin.</title>
        <authorList>
            <person name="Callol A."/>
            <person name="Pajuelo D."/>
            <person name="Ebbesson L."/>
            <person name="Teles M."/>
            <person name="MacKenzie S."/>
            <person name="Amaro C."/>
        </authorList>
    </citation>
    <scope>NUCLEOTIDE SEQUENCE</scope>
</reference>
<evidence type="ECO:0000256" key="10">
    <source>
        <dbReference type="ARBA" id="ARBA00022677"/>
    </source>
</evidence>
<dbReference type="GO" id="GO:0034359">
    <property type="term" value="C:mature chylomicron"/>
    <property type="evidence" value="ECO:0007669"/>
    <property type="project" value="TreeGrafter"/>
</dbReference>
<evidence type="ECO:0000256" key="14">
    <source>
        <dbReference type="ARBA" id="ARBA00023166"/>
    </source>
</evidence>
<keyword evidence="6" id="KW-0162">Chylomicron</keyword>
<keyword evidence="5" id="KW-0963">Cytoplasm</keyword>
<keyword evidence="9" id="KW-0358">Heparin-binding</keyword>
<dbReference type="GO" id="GO:0008203">
    <property type="term" value="P:cholesterol metabolic process"/>
    <property type="evidence" value="ECO:0007669"/>
    <property type="project" value="UniProtKB-KW"/>
</dbReference>
<evidence type="ECO:0000256" key="8">
    <source>
        <dbReference type="ARBA" id="ARBA00022548"/>
    </source>
</evidence>
<keyword evidence="12" id="KW-0445">Lipid transport</keyword>
<evidence type="ECO:0000256" key="3">
    <source>
        <dbReference type="ARBA" id="ARBA00004613"/>
    </source>
</evidence>
<proteinExistence type="predicted"/>
<name>A0A0E9W9G8_ANGAN</name>
<evidence type="ECO:0000256" key="1">
    <source>
        <dbReference type="ARBA" id="ARBA00004496"/>
    </source>
</evidence>
<dbReference type="GO" id="GO:0042953">
    <property type="term" value="P:lipoprotein transport"/>
    <property type="evidence" value="ECO:0007669"/>
    <property type="project" value="TreeGrafter"/>
</dbReference>
<dbReference type="PANTHER" id="PTHR13769">
    <property type="entry name" value="APOLIPOPROTEIN B"/>
    <property type="match status" value="1"/>
</dbReference>
<dbReference type="GO" id="GO:0005811">
    <property type="term" value="C:lipid droplet"/>
    <property type="evidence" value="ECO:0007669"/>
    <property type="project" value="UniProtKB-SubCell"/>
</dbReference>
<dbReference type="GO" id="GO:0034361">
    <property type="term" value="C:very-low-density lipoprotein particle"/>
    <property type="evidence" value="ECO:0007669"/>
    <property type="project" value="UniProtKB-KW"/>
</dbReference>
<evidence type="ECO:0000256" key="12">
    <source>
        <dbReference type="ARBA" id="ARBA00023055"/>
    </source>
</evidence>
<keyword evidence="10" id="KW-0551">Lipid droplet</keyword>
<reference evidence="17" key="1">
    <citation type="submission" date="2014-11" db="EMBL/GenBank/DDBJ databases">
        <authorList>
            <person name="Amaro Gonzalez C."/>
        </authorList>
    </citation>
    <scope>NUCLEOTIDE SEQUENCE</scope>
</reference>
<dbReference type="EMBL" id="GBXM01021543">
    <property type="protein sequence ID" value="JAH87034.1"/>
    <property type="molecule type" value="Transcribed_RNA"/>
</dbReference>
<evidence type="ECO:0000256" key="6">
    <source>
        <dbReference type="ARBA" id="ARBA00022513"/>
    </source>
</evidence>
<evidence type="ECO:0000256" key="9">
    <source>
        <dbReference type="ARBA" id="ARBA00022674"/>
    </source>
</evidence>
<keyword evidence="4" id="KW-0813">Transport</keyword>
<dbReference type="GO" id="GO:0006642">
    <property type="term" value="P:triglyceride mobilization"/>
    <property type="evidence" value="ECO:0007669"/>
    <property type="project" value="TreeGrafter"/>
</dbReference>
<evidence type="ECO:0000256" key="15">
    <source>
        <dbReference type="ARBA" id="ARBA00023221"/>
    </source>
</evidence>
<evidence type="ECO:0000256" key="5">
    <source>
        <dbReference type="ARBA" id="ARBA00022490"/>
    </source>
</evidence>
<evidence type="ECO:0000256" key="13">
    <source>
        <dbReference type="ARBA" id="ARBA00023098"/>
    </source>
</evidence>
<keyword evidence="8" id="KW-0153">Cholesterol metabolism</keyword>